<evidence type="ECO:0000313" key="2">
    <source>
        <dbReference type="Proteomes" id="UP000238034"/>
    </source>
</evidence>
<name>A0A2T0TSB6_9SPHI</name>
<sequence length="1161" mass="130893">MVRSSSTQPFESKSPSEFRPFKRGGFRQLIWVFLLANLLVTKCVFAQFSQTTDITPPSPIAQNFMRYGEIPVDYSTGIPQIEIPIYTIEGKRLNLPISISYHASGIKVNDVASEVGLGWVLNAGGIVSRTTLDRKDGSGAPRNYGYASQLLSRINTDAHIWDSAYCSLSGIKGLEDYLVGNFLNEDKMSDRFFYRLPNGTSGIFRKGLFSDSTITLPYKPYKIERQGGATLDSLKITDDDGTVYKFKLLNSYSQAEATDWHLTEMMSADRTEKITFHYKTNTGNYSWGSGYQIFSGRPILQTSNCPPSNINPALTPIRTQPTYHAPVLEKIVSSTAIVNFMYASREDFTMLRLARITVSPIGASTEIIKKIDFAPKYFGTNTSDKRLGLDFVTFRGSEDSDPQKYSFTYESQALPPYPFKMGSPMNNEDFWGYYNGSNSFSSIQSDFISNVSDRSAYGGNREANLPLSRACMLKEIKYPTGGKTVFQFERPYSSNLYQYKSSGGYFGPFRVLSITNYTTETEVADVKTFEYINARWKPIAPHMFRYDQSYRDIPNCQSNYSKELVFSNPTLPLEVAPGIQAMYTTVVVYDGTRANNTGKTVYNYNEPYSPSYYDNQPSHPAQWEQDQFYHSFNYDKGNYVPELTRKSSYSRAGAGYVPVKSEIYRYQKLYTADFQTGIKLTRPLLYANPDANFSVPCGGHDLLIQLGPVIAEYIASIVVVDTKAFQEASLLVNSEAYIYDRLDTNKYVFTSTDYTYNQNNLQVSESRTVASKNEELKVVYKYPADFGDAASVALKSRNQIKLLLEEEAYQGTSFLRKTKASYHDWGNNIIAPKDIEVKNGNGPLESRLNYLSYDKKGNPAVIKKTGGPPVSYLWDHVSTMPVAKVDNAIFVSSSPQGWYESLFFVDVMNSNQRYPMYGSYSIPQIVNTTITRQYFKAADHQATFNIYVYDAGHNLTASYSDFMPYSDTYLTVSSQVSLPSGSYTVEVSSTNPNGLSYTQEVGVTMEGSTGNSASVPFCTSFEEDQVGTSYSHFKTGRKSYLGSYSILLPGCDPANNKYILSYWIKRTEAAPWEFVTQNITIPSYGSTISIGSANQYLDEVRVYPQNGLMTTYTYDPLRGMTSETDSRDRTTTYEYDNFQRLKTVRNNEGKILKTYDHHLKP</sequence>
<dbReference type="EMBL" id="PVTH01000014">
    <property type="protein sequence ID" value="PRY48547.1"/>
    <property type="molecule type" value="Genomic_DNA"/>
</dbReference>
<accession>A0A2T0TSB6</accession>
<dbReference type="Proteomes" id="UP000238034">
    <property type="component" value="Unassembled WGS sequence"/>
</dbReference>
<gene>
    <name evidence="1" type="ORF">B0I27_1146</name>
</gene>
<dbReference type="Gene3D" id="2.180.10.10">
    <property type="entry name" value="RHS repeat-associated core"/>
    <property type="match status" value="1"/>
</dbReference>
<dbReference type="OrthoDB" id="680656at2"/>
<protein>
    <submittedName>
        <fullName evidence="1">YD repeat-containing protein</fullName>
    </submittedName>
</protein>
<dbReference type="AlphaFoldDB" id="A0A2T0TSB6"/>
<dbReference type="RefSeq" id="WP_146133148.1">
    <property type="nucleotide sequence ID" value="NZ_PVTH01000014.1"/>
</dbReference>
<evidence type="ECO:0000313" key="1">
    <source>
        <dbReference type="EMBL" id="PRY48547.1"/>
    </source>
</evidence>
<comment type="caution">
    <text evidence="1">The sequence shown here is derived from an EMBL/GenBank/DDBJ whole genome shotgun (WGS) entry which is preliminary data.</text>
</comment>
<keyword evidence="2" id="KW-1185">Reference proteome</keyword>
<organism evidence="1 2">
    <name type="scientific">Arcticibacter pallidicorallinus</name>
    <dbReference type="NCBI Taxonomy" id="1259464"/>
    <lineage>
        <taxon>Bacteria</taxon>
        <taxon>Pseudomonadati</taxon>
        <taxon>Bacteroidota</taxon>
        <taxon>Sphingobacteriia</taxon>
        <taxon>Sphingobacteriales</taxon>
        <taxon>Sphingobacteriaceae</taxon>
        <taxon>Arcticibacter</taxon>
    </lineage>
</organism>
<proteinExistence type="predicted"/>
<reference evidence="1 2" key="1">
    <citation type="submission" date="2018-03" db="EMBL/GenBank/DDBJ databases">
        <title>Genomic Encyclopedia of Type Strains, Phase III (KMG-III): the genomes of soil and plant-associated and newly described type strains.</title>
        <authorList>
            <person name="Whitman W."/>
        </authorList>
    </citation>
    <scope>NUCLEOTIDE SEQUENCE [LARGE SCALE GENOMIC DNA]</scope>
    <source>
        <strain evidence="1 2">CGMCC 1.9313</strain>
    </source>
</reference>